<protein>
    <submittedName>
        <fullName evidence="4">GNAT family N-acetyltransferase</fullName>
    </submittedName>
</protein>
<dbReference type="PANTHER" id="PTHR43877">
    <property type="entry name" value="AMINOALKYLPHOSPHONATE N-ACETYLTRANSFERASE-RELATED-RELATED"/>
    <property type="match status" value="1"/>
</dbReference>
<evidence type="ECO:0000256" key="1">
    <source>
        <dbReference type="ARBA" id="ARBA00022679"/>
    </source>
</evidence>
<sequence length="170" mass="19557">MKDYTIREIKPIEIPLLADFLYEAIFQPDEQNRLPRDVIEQPELQVYIENFGRPDDHCLVAECKDKIVGAVWTRNIAGKVRGLGNVDDKTPEFAISLYPEYRNSGIGTALMKRMLQHLSAKGYRQASLAVQKDNYALRMYQAVGFVVIDELDQEYLMICQLEGVSKDEQR</sequence>
<feature type="domain" description="N-acetyltransferase" evidence="3">
    <location>
        <begin position="4"/>
        <end position="162"/>
    </location>
</feature>
<evidence type="ECO:0000313" key="4">
    <source>
        <dbReference type="EMBL" id="UYO64669.1"/>
    </source>
</evidence>
<evidence type="ECO:0000259" key="3">
    <source>
        <dbReference type="PROSITE" id="PS51186"/>
    </source>
</evidence>
<organism evidence="4 5">
    <name type="scientific">Acetobacterium wieringae</name>
    <dbReference type="NCBI Taxonomy" id="52694"/>
    <lineage>
        <taxon>Bacteria</taxon>
        <taxon>Bacillati</taxon>
        <taxon>Bacillota</taxon>
        <taxon>Clostridia</taxon>
        <taxon>Eubacteriales</taxon>
        <taxon>Eubacteriaceae</taxon>
        <taxon>Acetobacterium</taxon>
    </lineage>
</organism>
<reference evidence="4" key="1">
    <citation type="submission" date="2021-11" db="EMBL/GenBank/DDBJ databases">
        <title>Isoprene-degrading acetogen.</title>
        <authorList>
            <person name="Yang Y."/>
            <person name="Jin H."/>
            <person name="Yan J."/>
        </authorList>
    </citation>
    <scope>NUCLEOTIDE SEQUENCE</scope>
    <source>
        <strain evidence="4">Berkeley</strain>
    </source>
</reference>
<dbReference type="InterPro" id="IPR050832">
    <property type="entry name" value="Bact_Acetyltransf"/>
</dbReference>
<dbReference type="Gene3D" id="3.40.630.30">
    <property type="match status" value="1"/>
</dbReference>
<dbReference type="PROSITE" id="PS51186">
    <property type="entry name" value="GNAT"/>
    <property type="match status" value="1"/>
</dbReference>
<accession>A0ABY6HMM2</accession>
<name>A0ABY6HMM2_9FIRM</name>
<evidence type="ECO:0000313" key="5">
    <source>
        <dbReference type="Proteomes" id="UP001163550"/>
    </source>
</evidence>
<gene>
    <name evidence="4" type="ORF">LNN31_07065</name>
</gene>
<dbReference type="EMBL" id="CP087994">
    <property type="protein sequence ID" value="UYO64669.1"/>
    <property type="molecule type" value="Genomic_DNA"/>
</dbReference>
<dbReference type="RefSeq" id="WP_228878840.1">
    <property type="nucleotide sequence ID" value="NZ_CABIIK010000007.1"/>
</dbReference>
<dbReference type="Proteomes" id="UP001163550">
    <property type="component" value="Chromosome"/>
</dbReference>
<dbReference type="CDD" id="cd04301">
    <property type="entry name" value="NAT_SF"/>
    <property type="match status" value="1"/>
</dbReference>
<dbReference type="InterPro" id="IPR016181">
    <property type="entry name" value="Acyl_CoA_acyltransferase"/>
</dbReference>
<dbReference type="Pfam" id="PF00583">
    <property type="entry name" value="Acetyltransf_1"/>
    <property type="match status" value="1"/>
</dbReference>
<evidence type="ECO:0000256" key="2">
    <source>
        <dbReference type="ARBA" id="ARBA00023315"/>
    </source>
</evidence>
<keyword evidence="5" id="KW-1185">Reference proteome</keyword>
<dbReference type="SUPFAM" id="SSF55729">
    <property type="entry name" value="Acyl-CoA N-acyltransferases (Nat)"/>
    <property type="match status" value="1"/>
</dbReference>
<dbReference type="InterPro" id="IPR000182">
    <property type="entry name" value="GNAT_dom"/>
</dbReference>
<keyword evidence="2" id="KW-0012">Acyltransferase</keyword>
<proteinExistence type="predicted"/>
<keyword evidence="1" id="KW-0808">Transferase</keyword>